<dbReference type="Gene3D" id="3.40.50.720">
    <property type="entry name" value="NAD(P)-binding Rossmann-like Domain"/>
    <property type="match status" value="2"/>
</dbReference>
<dbReference type="SUPFAM" id="SSF52283">
    <property type="entry name" value="Formate/glycerate dehydrogenase catalytic domain-like"/>
    <property type="match status" value="1"/>
</dbReference>
<dbReference type="GO" id="GO:0051287">
    <property type="term" value="F:NAD binding"/>
    <property type="evidence" value="ECO:0007669"/>
    <property type="project" value="InterPro"/>
</dbReference>
<proteinExistence type="predicted"/>
<feature type="domain" description="D-isomer specific 2-hydroxyacid dehydrogenase NAD-binding" evidence="3">
    <location>
        <begin position="101"/>
        <end position="273"/>
    </location>
</feature>
<dbReference type="GO" id="GO:0016491">
    <property type="term" value="F:oxidoreductase activity"/>
    <property type="evidence" value="ECO:0007669"/>
    <property type="project" value="UniProtKB-KW"/>
</dbReference>
<gene>
    <name evidence="4" type="ORF">GCM10010984_08560</name>
    <name evidence="5" type="ORF">SAMN05443634_106127</name>
</gene>
<evidence type="ECO:0000256" key="2">
    <source>
        <dbReference type="ARBA" id="ARBA00023027"/>
    </source>
</evidence>
<dbReference type="InterPro" id="IPR006140">
    <property type="entry name" value="D-isomer_DH_NAD-bd"/>
</dbReference>
<reference evidence="5" key="2">
    <citation type="submission" date="2016-11" db="EMBL/GenBank/DDBJ databases">
        <authorList>
            <person name="Jaros S."/>
            <person name="Januszkiewicz K."/>
            <person name="Wedrychowicz H."/>
        </authorList>
    </citation>
    <scope>NUCLEOTIDE SEQUENCE [LARGE SCALE GENOMIC DNA]</scope>
    <source>
        <strain evidence="5">DSM 27989</strain>
    </source>
</reference>
<evidence type="ECO:0000259" key="3">
    <source>
        <dbReference type="Pfam" id="PF02826"/>
    </source>
</evidence>
<reference evidence="4" key="1">
    <citation type="journal article" date="2014" name="Int. J. Syst. Evol. Microbiol.">
        <title>Complete genome of a new Firmicutes species belonging to the dominant human colonic microbiota ('Ruminococcus bicirculans') reveals two chromosomes and a selective capacity to utilize plant glucans.</title>
        <authorList>
            <consortium name="NISC Comparative Sequencing Program"/>
            <person name="Wegmann U."/>
            <person name="Louis P."/>
            <person name="Goesmann A."/>
            <person name="Henrissat B."/>
            <person name="Duncan S.H."/>
            <person name="Flint H.J."/>
        </authorList>
    </citation>
    <scope>NUCLEOTIDE SEQUENCE</scope>
    <source>
        <strain evidence="4">CGMCC 1.12707</strain>
    </source>
</reference>
<keyword evidence="7" id="KW-1185">Reference proteome</keyword>
<accession>A0A1M6Y7Z0</accession>
<dbReference type="Proteomes" id="UP000184120">
    <property type="component" value="Unassembled WGS sequence"/>
</dbReference>
<dbReference type="SUPFAM" id="SSF51735">
    <property type="entry name" value="NAD(P)-binding Rossmann-fold domains"/>
    <property type="match status" value="1"/>
</dbReference>
<evidence type="ECO:0000313" key="6">
    <source>
        <dbReference type="Proteomes" id="UP000184120"/>
    </source>
</evidence>
<dbReference type="EMBL" id="FRBH01000006">
    <property type="protein sequence ID" value="SHL14293.1"/>
    <property type="molecule type" value="Genomic_DNA"/>
</dbReference>
<dbReference type="Proteomes" id="UP000650994">
    <property type="component" value="Unassembled WGS sequence"/>
</dbReference>
<evidence type="ECO:0000313" key="4">
    <source>
        <dbReference type="EMBL" id="GGE93238.1"/>
    </source>
</evidence>
<sequence length="308" mass="34965">MSIAIIFNNRKIEDWQEKLSAQLTNTKVEVYPEISNPEDVEFIIAWKPHKGYINEFPNAKVIQSAGAGIDHLLHTKLPEHVKVTRIVDEELKQDMFEHVLACVMISMKNMYKYSKSQENKEWKPVNYQSIKDVTITVLGLGKIGQFVAEKFVNLGFKVKGWSNSEKQIEGVKSFSGELELAEAVNGTDFIVNILPLTNETKGILNKNLFDEFSANTVLINVGRGAHLVDEDLIDALQSNQIKEAYLDVFNEEPLPVDHPFWENDKVFMTPHVASITNTSSVLLQIEDNYYKMKQKAGLTNEVSLEKGY</sequence>
<protein>
    <submittedName>
        <fullName evidence="5">Glyoxylate/hydroxypyruvate reductase A</fullName>
    </submittedName>
</protein>
<evidence type="ECO:0000313" key="5">
    <source>
        <dbReference type="EMBL" id="SHL14293.1"/>
    </source>
</evidence>
<dbReference type="PANTHER" id="PTHR43333:SF1">
    <property type="entry name" value="D-ISOMER SPECIFIC 2-HYDROXYACID DEHYDROGENASE NAD-BINDING DOMAIN-CONTAINING PROTEIN"/>
    <property type="match status" value="1"/>
</dbReference>
<dbReference type="CDD" id="cd12164">
    <property type="entry name" value="GDH_like_2"/>
    <property type="match status" value="1"/>
</dbReference>
<dbReference type="AlphaFoldDB" id="A0A1M6Y7Z0"/>
<evidence type="ECO:0000256" key="1">
    <source>
        <dbReference type="ARBA" id="ARBA00023002"/>
    </source>
</evidence>
<dbReference type="Pfam" id="PF02826">
    <property type="entry name" value="2-Hacid_dh_C"/>
    <property type="match status" value="1"/>
</dbReference>
<dbReference type="STRING" id="1434701.SAMN05443634_106127"/>
<dbReference type="PANTHER" id="PTHR43333">
    <property type="entry name" value="2-HACID_DH_C DOMAIN-CONTAINING PROTEIN"/>
    <property type="match status" value="1"/>
</dbReference>
<keyword evidence="2" id="KW-0520">NAD</keyword>
<dbReference type="OrthoDB" id="9805416at2"/>
<reference evidence="6" key="3">
    <citation type="submission" date="2016-11" db="EMBL/GenBank/DDBJ databases">
        <authorList>
            <person name="Varghese N."/>
            <person name="Submissions S."/>
        </authorList>
    </citation>
    <scope>NUCLEOTIDE SEQUENCE [LARGE SCALE GENOMIC DNA]</scope>
    <source>
        <strain evidence="6">DSM 27989</strain>
    </source>
</reference>
<keyword evidence="1" id="KW-0560">Oxidoreductase</keyword>
<dbReference type="RefSeq" id="WP_072931726.1">
    <property type="nucleotide sequence ID" value="NZ_BMFL01000005.1"/>
</dbReference>
<evidence type="ECO:0000313" key="7">
    <source>
        <dbReference type="Proteomes" id="UP000650994"/>
    </source>
</evidence>
<organism evidence="5 6">
    <name type="scientific">Chishuiella changwenlii</name>
    <dbReference type="NCBI Taxonomy" id="1434701"/>
    <lineage>
        <taxon>Bacteria</taxon>
        <taxon>Pseudomonadati</taxon>
        <taxon>Bacteroidota</taxon>
        <taxon>Flavobacteriia</taxon>
        <taxon>Flavobacteriales</taxon>
        <taxon>Weeksellaceae</taxon>
        <taxon>Chishuiella</taxon>
    </lineage>
</organism>
<reference evidence="7" key="4">
    <citation type="journal article" date="2019" name="Int. J. Syst. Evol. Microbiol.">
        <title>The Global Catalogue of Microorganisms (GCM) 10K type strain sequencing project: providing services to taxonomists for standard genome sequencing and annotation.</title>
        <authorList>
            <consortium name="The Broad Institute Genomics Platform"/>
            <consortium name="The Broad Institute Genome Sequencing Center for Infectious Disease"/>
            <person name="Wu L."/>
            <person name="Ma J."/>
        </authorList>
    </citation>
    <scope>NUCLEOTIDE SEQUENCE [LARGE SCALE GENOMIC DNA]</scope>
    <source>
        <strain evidence="7">CGMCC 1.12707</strain>
    </source>
</reference>
<keyword evidence="5" id="KW-0670">Pyruvate</keyword>
<dbReference type="EMBL" id="BMFL01000005">
    <property type="protein sequence ID" value="GGE93238.1"/>
    <property type="molecule type" value="Genomic_DNA"/>
</dbReference>
<dbReference type="InterPro" id="IPR036291">
    <property type="entry name" value="NAD(P)-bd_dom_sf"/>
</dbReference>
<name>A0A1M6Y7Z0_9FLAO</name>
<reference evidence="4" key="5">
    <citation type="submission" date="2024-05" db="EMBL/GenBank/DDBJ databases">
        <authorList>
            <person name="Sun Q."/>
            <person name="Zhou Y."/>
        </authorList>
    </citation>
    <scope>NUCLEOTIDE SEQUENCE</scope>
    <source>
        <strain evidence="4">CGMCC 1.12707</strain>
    </source>
</reference>